<evidence type="ECO:0000259" key="5">
    <source>
        <dbReference type="Pfam" id="PF07992"/>
    </source>
</evidence>
<dbReference type="AlphaFoldDB" id="A0A0C3S1M9"/>
<dbReference type="PRINTS" id="PR00469">
    <property type="entry name" value="PNDRDTASEII"/>
</dbReference>
<dbReference type="InterPro" id="IPR023753">
    <property type="entry name" value="FAD/NAD-binding_dom"/>
</dbReference>
<dbReference type="HOGENOM" id="CLU_019845_2_0_1"/>
<dbReference type="EMBL" id="KN840798">
    <property type="protein sequence ID" value="KIP01405.1"/>
    <property type="molecule type" value="Genomic_DNA"/>
</dbReference>
<comment type="similarity">
    <text evidence="1">Belongs to the FAD-dependent oxidoreductase family.</text>
</comment>
<name>A0A0C3S1M9_PHLG1</name>
<accession>A0A0C3S1M9</accession>
<dbReference type="GO" id="GO:0004174">
    <property type="term" value="F:electron-transferring-flavoprotein dehydrogenase activity"/>
    <property type="evidence" value="ECO:0007669"/>
    <property type="project" value="TreeGrafter"/>
</dbReference>
<gene>
    <name evidence="6" type="ORF">PHLGIDRAFT_131272</name>
</gene>
<dbReference type="InterPro" id="IPR036188">
    <property type="entry name" value="FAD/NAD-bd_sf"/>
</dbReference>
<evidence type="ECO:0000256" key="1">
    <source>
        <dbReference type="ARBA" id="ARBA00006442"/>
    </source>
</evidence>
<feature type="domain" description="FAD/NAD(P)-binding" evidence="5">
    <location>
        <begin position="10"/>
        <end position="294"/>
    </location>
</feature>
<dbReference type="GO" id="GO:0050660">
    <property type="term" value="F:flavin adenine dinucleotide binding"/>
    <property type="evidence" value="ECO:0007669"/>
    <property type="project" value="TreeGrafter"/>
</dbReference>
<evidence type="ECO:0000256" key="4">
    <source>
        <dbReference type="ARBA" id="ARBA00023002"/>
    </source>
</evidence>
<evidence type="ECO:0000256" key="2">
    <source>
        <dbReference type="ARBA" id="ARBA00022630"/>
    </source>
</evidence>
<keyword evidence="7" id="KW-1185">Reference proteome</keyword>
<evidence type="ECO:0000313" key="6">
    <source>
        <dbReference type="EMBL" id="KIP01405.1"/>
    </source>
</evidence>
<dbReference type="PANTHER" id="PTHR43735:SF3">
    <property type="entry name" value="FERROPTOSIS SUPPRESSOR PROTEIN 1"/>
    <property type="match status" value="1"/>
</dbReference>
<dbReference type="Pfam" id="PF07992">
    <property type="entry name" value="Pyr_redox_2"/>
    <property type="match status" value="1"/>
</dbReference>
<dbReference type="GO" id="GO:0005737">
    <property type="term" value="C:cytoplasm"/>
    <property type="evidence" value="ECO:0007669"/>
    <property type="project" value="TreeGrafter"/>
</dbReference>
<dbReference type="SUPFAM" id="SSF51905">
    <property type="entry name" value="FAD/NAD(P)-binding domain"/>
    <property type="match status" value="1"/>
</dbReference>
<dbReference type="Proteomes" id="UP000053257">
    <property type="component" value="Unassembled WGS sequence"/>
</dbReference>
<dbReference type="Gene3D" id="3.50.50.100">
    <property type="match status" value="1"/>
</dbReference>
<evidence type="ECO:0000256" key="3">
    <source>
        <dbReference type="ARBA" id="ARBA00022827"/>
    </source>
</evidence>
<dbReference type="PRINTS" id="PR00368">
    <property type="entry name" value="FADPNR"/>
</dbReference>
<keyword evidence="4" id="KW-0560">Oxidoreductase</keyword>
<evidence type="ECO:0000313" key="7">
    <source>
        <dbReference type="Proteomes" id="UP000053257"/>
    </source>
</evidence>
<proteinExistence type="inferred from homology"/>
<organism evidence="6 7">
    <name type="scientific">Phlebiopsis gigantea (strain 11061_1 CR5-6)</name>
    <name type="common">White-rot fungus</name>
    <name type="synonym">Peniophora gigantea</name>
    <dbReference type="NCBI Taxonomy" id="745531"/>
    <lineage>
        <taxon>Eukaryota</taxon>
        <taxon>Fungi</taxon>
        <taxon>Dikarya</taxon>
        <taxon>Basidiomycota</taxon>
        <taxon>Agaricomycotina</taxon>
        <taxon>Agaricomycetes</taxon>
        <taxon>Polyporales</taxon>
        <taxon>Phanerochaetaceae</taxon>
        <taxon>Phlebiopsis</taxon>
    </lineage>
</organism>
<keyword evidence="2" id="KW-0285">Flavoprotein</keyword>
<dbReference type="STRING" id="745531.A0A0C3S1M9"/>
<sequence length="383" mass="41771">MSKKVDDKRNVVLVGGGYANIHIVNFFEKTLDHTRFNLVLINPRPYYLHQVSALRMVTVSDEQLVKDSLIPYDRLGVELVQGKAVAIEEAAPGKGGAVVLESGDRIEYAALVLATGSRWFGTTDFGDSDKAVHEHINAWRQRIAKAKSVVIVGGGAVGIEQAGEIRDAYPTKKITIIHGGKLLLNGAYPDKFRKNIERRVRERGIDVITSDYVDSIPEHDTARDLTTRNGKVVKEVDLFLPAFGSRPNAEWIATLGAGVLSDGGRVKTLPTLEVAGHPGVFALGDILEWPEQKQAGKVAFHAGVVAPNLVSFLGGKPQKKVYKGTFEGIIIPIGKARPSAGVRLHGALYFDILWGITLGAWVTSLLKGKTLFIPMAKEKLHYK</sequence>
<reference evidence="6 7" key="1">
    <citation type="journal article" date="2014" name="PLoS Genet.">
        <title>Analysis of the Phlebiopsis gigantea genome, transcriptome and secretome provides insight into its pioneer colonization strategies of wood.</title>
        <authorList>
            <person name="Hori C."/>
            <person name="Ishida T."/>
            <person name="Igarashi K."/>
            <person name="Samejima M."/>
            <person name="Suzuki H."/>
            <person name="Master E."/>
            <person name="Ferreira P."/>
            <person name="Ruiz-Duenas F.J."/>
            <person name="Held B."/>
            <person name="Canessa P."/>
            <person name="Larrondo L.F."/>
            <person name="Schmoll M."/>
            <person name="Druzhinina I.S."/>
            <person name="Kubicek C.P."/>
            <person name="Gaskell J.A."/>
            <person name="Kersten P."/>
            <person name="St John F."/>
            <person name="Glasner J."/>
            <person name="Sabat G."/>
            <person name="Splinter BonDurant S."/>
            <person name="Syed K."/>
            <person name="Yadav J."/>
            <person name="Mgbeahuruike A.C."/>
            <person name="Kovalchuk A."/>
            <person name="Asiegbu F.O."/>
            <person name="Lackner G."/>
            <person name="Hoffmeister D."/>
            <person name="Rencoret J."/>
            <person name="Gutierrez A."/>
            <person name="Sun H."/>
            <person name="Lindquist E."/>
            <person name="Barry K."/>
            <person name="Riley R."/>
            <person name="Grigoriev I.V."/>
            <person name="Henrissat B."/>
            <person name="Kues U."/>
            <person name="Berka R.M."/>
            <person name="Martinez A.T."/>
            <person name="Covert S.F."/>
            <person name="Blanchette R.A."/>
            <person name="Cullen D."/>
        </authorList>
    </citation>
    <scope>NUCLEOTIDE SEQUENCE [LARGE SCALE GENOMIC DNA]</scope>
    <source>
        <strain evidence="6 7">11061_1 CR5-6</strain>
    </source>
</reference>
<dbReference type="PANTHER" id="PTHR43735">
    <property type="entry name" value="APOPTOSIS-INDUCING FACTOR 1"/>
    <property type="match status" value="1"/>
</dbReference>
<keyword evidence="3" id="KW-0274">FAD</keyword>
<dbReference type="OrthoDB" id="202203at2759"/>
<protein>
    <recommendedName>
        <fullName evidence="5">FAD/NAD(P)-binding domain-containing protein</fullName>
    </recommendedName>
</protein>